<dbReference type="EMBL" id="UYJE01004734">
    <property type="protein sequence ID" value="VDI30977.1"/>
    <property type="molecule type" value="Genomic_DNA"/>
</dbReference>
<evidence type="ECO:0000259" key="2">
    <source>
        <dbReference type="SMART" id="SM00198"/>
    </source>
</evidence>
<reference evidence="3" key="1">
    <citation type="submission" date="2018-11" db="EMBL/GenBank/DDBJ databases">
        <authorList>
            <person name="Alioto T."/>
            <person name="Alioto T."/>
        </authorList>
    </citation>
    <scope>NUCLEOTIDE SEQUENCE</scope>
</reference>
<dbReference type="AlphaFoldDB" id="A0A8B6E7Q5"/>
<dbReference type="Proteomes" id="UP000596742">
    <property type="component" value="Unassembled WGS sequence"/>
</dbReference>
<evidence type="ECO:0000313" key="4">
    <source>
        <dbReference type="Proteomes" id="UP000596742"/>
    </source>
</evidence>
<dbReference type="InterPro" id="IPR001283">
    <property type="entry name" value="CRISP-related"/>
</dbReference>
<dbReference type="SUPFAM" id="SSF55797">
    <property type="entry name" value="PR-1-like"/>
    <property type="match status" value="1"/>
</dbReference>
<dbReference type="InterPro" id="IPR014044">
    <property type="entry name" value="CAP_dom"/>
</dbReference>
<name>A0A8B6E7Q5_MYTGA</name>
<protein>
    <recommendedName>
        <fullName evidence="2">SCP domain-containing protein</fullName>
    </recommendedName>
</protein>
<gene>
    <name evidence="3" type="ORF">MGAL_10B065104</name>
</gene>
<organism evidence="3 4">
    <name type="scientific">Mytilus galloprovincialis</name>
    <name type="common">Mediterranean mussel</name>
    <dbReference type="NCBI Taxonomy" id="29158"/>
    <lineage>
        <taxon>Eukaryota</taxon>
        <taxon>Metazoa</taxon>
        <taxon>Spiralia</taxon>
        <taxon>Lophotrochozoa</taxon>
        <taxon>Mollusca</taxon>
        <taxon>Bivalvia</taxon>
        <taxon>Autobranchia</taxon>
        <taxon>Pteriomorphia</taxon>
        <taxon>Mytilida</taxon>
        <taxon>Mytiloidea</taxon>
        <taxon>Mytilidae</taxon>
        <taxon>Mytilinae</taxon>
        <taxon>Mytilus</taxon>
    </lineage>
</organism>
<keyword evidence="4" id="KW-1185">Reference proteome</keyword>
<dbReference type="InterPro" id="IPR034113">
    <property type="entry name" value="SCP_GAPR1-like"/>
</dbReference>
<feature type="chain" id="PRO_5032549912" description="SCP domain-containing protein" evidence="1">
    <location>
        <begin position="17"/>
        <end position="164"/>
    </location>
</feature>
<proteinExistence type="predicted"/>
<keyword evidence="1" id="KW-0732">Signal</keyword>
<dbReference type="InterPro" id="IPR035940">
    <property type="entry name" value="CAP_sf"/>
</dbReference>
<dbReference type="FunFam" id="3.40.33.10:FF:000010">
    <property type="entry name" value="Predicted protein"/>
    <property type="match status" value="1"/>
</dbReference>
<feature type="domain" description="SCP" evidence="2">
    <location>
        <begin position="17"/>
        <end position="151"/>
    </location>
</feature>
<dbReference type="Gene3D" id="3.40.33.10">
    <property type="entry name" value="CAP"/>
    <property type="match status" value="1"/>
</dbReference>
<sequence length="164" mass="18959">MHSVLVLHLIYIVVCAEFRDEMVKSHNTLRNHHGSKQLRISEDLNRDTQMWANIIADKGYVQFSEFPGRGENVIFVETNGQRPSGDTVTELWYKEIENYDHLHPKWNKDSMNFTQMIWKSSNEMGIGISKVKGQNKYVIVAHYKPSGNINTPGEFRKNVLPPNS</sequence>
<feature type="signal peptide" evidence="1">
    <location>
        <begin position="1"/>
        <end position="16"/>
    </location>
</feature>
<dbReference type="PANTHER" id="PTHR10334">
    <property type="entry name" value="CYSTEINE-RICH SECRETORY PROTEIN-RELATED"/>
    <property type="match status" value="1"/>
</dbReference>
<evidence type="ECO:0000256" key="1">
    <source>
        <dbReference type="SAM" id="SignalP"/>
    </source>
</evidence>
<dbReference type="CDD" id="cd05382">
    <property type="entry name" value="CAP_GAPR1-like"/>
    <property type="match status" value="1"/>
</dbReference>
<dbReference type="Pfam" id="PF00188">
    <property type="entry name" value="CAP"/>
    <property type="match status" value="1"/>
</dbReference>
<dbReference type="SMART" id="SM00198">
    <property type="entry name" value="SCP"/>
    <property type="match status" value="1"/>
</dbReference>
<evidence type="ECO:0000313" key="3">
    <source>
        <dbReference type="EMBL" id="VDI30977.1"/>
    </source>
</evidence>
<comment type="caution">
    <text evidence="3">The sequence shown here is derived from an EMBL/GenBank/DDBJ whole genome shotgun (WGS) entry which is preliminary data.</text>
</comment>
<accession>A0A8B6E7Q5</accession>
<dbReference type="OrthoDB" id="337038at2759"/>